<dbReference type="AlphaFoldDB" id="A0A8J3BJS1"/>
<gene>
    <name evidence="2" type="ORF">GCM10010124_10040</name>
</gene>
<organism evidence="2 3">
    <name type="scientific">Pilimelia terevasa</name>
    <dbReference type="NCBI Taxonomy" id="53372"/>
    <lineage>
        <taxon>Bacteria</taxon>
        <taxon>Bacillati</taxon>
        <taxon>Actinomycetota</taxon>
        <taxon>Actinomycetes</taxon>
        <taxon>Micromonosporales</taxon>
        <taxon>Micromonosporaceae</taxon>
        <taxon>Pilimelia</taxon>
    </lineage>
</organism>
<evidence type="ECO:0000256" key="1">
    <source>
        <dbReference type="SAM" id="MobiDB-lite"/>
    </source>
</evidence>
<keyword evidence="3" id="KW-1185">Reference proteome</keyword>
<accession>A0A8J3BJS1</accession>
<feature type="region of interest" description="Disordered" evidence="1">
    <location>
        <begin position="52"/>
        <end position="86"/>
    </location>
</feature>
<proteinExistence type="predicted"/>
<name>A0A8J3BJS1_9ACTN</name>
<reference evidence="2" key="1">
    <citation type="journal article" date="2014" name="Int. J. Syst. Evol. Microbiol.">
        <title>Complete genome sequence of Corynebacterium casei LMG S-19264T (=DSM 44701T), isolated from a smear-ripened cheese.</title>
        <authorList>
            <consortium name="US DOE Joint Genome Institute (JGI-PGF)"/>
            <person name="Walter F."/>
            <person name="Albersmeier A."/>
            <person name="Kalinowski J."/>
            <person name="Ruckert C."/>
        </authorList>
    </citation>
    <scope>NUCLEOTIDE SEQUENCE</scope>
    <source>
        <strain evidence="2">JCM 3091</strain>
    </source>
</reference>
<dbReference type="Proteomes" id="UP000662200">
    <property type="component" value="Unassembled WGS sequence"/>
</dbReference>
<dbReference type="EMBL" id="BMQC01000002">
    <property type="protein sequence ID" value="GGK19441.1"/>
    <property type="molecule type" value="Genomic_DNA"/>
</dbReference>
<protein>
    <submittedName>
        <fullName evidence="2">Uncharacterized protein</fullName>
    </submittedName>
</protein>
<evidence type="ECO:0000313" key="2">
    <source>
        <dbReference type="EMBL" id="GGK19441.1"/>
    </source>
</evidence>
<sequence>MTTEGPAMPRTTGIRRAATGLGLAAALAGGAGCAPVAAGDAAAPAGVAQAGAATAADPPTRGPGGASVDPTDPGRPRTGPRRPVRGEAYPYDLYTHCGIAFARFGGRTWLASSRRSEPATRPDNAGLSTYTGYTAGTMTLVDPRTARFVIDLRRVAAGVHPVVTFRPTSRRAPVCQ</sequence>
<comment type="caution">
    <text evidence="2">The sequence shown here is derived from an EMBL/GenBank/DDBJ whole genome shotgun (WGS) entry which is preliminary data.</text>
</comment>
<evidence type="ECO:0000313" key="3">
    <source>
        <dbReference type="Proteomes" id="UP000662200"/>
    </source>
</evidence>
<reference evidence="2" key="2">
    <citation type="submission" date="2020-09" db="EMBL/GenBank/DDBJ databases">
        <authorList>
            <person name="Sun Q."/>
            <person name="Ohkuma M."/>
        </authorList>
    </citation>
    <scope>NUCLEOTIDE SEQUENCE</scope>
    <source>
        <strain evidence="2">JCM 3091</strain>
    </source>
</reference>